<sequence length="129" mass="14562">MNNKNATKTNPSSANNHTVYNSTKRPLKIELCLIELLKRGNKGLVELEALQVYGETCLHTTISTLANSKGIGFKREQQSHTHQHRGTVYFTRYSLLDETETRKAQILLTHYENKRGISNTDISGGAHHE</sequence>
<evidence type="ECO:0000313" key="2">
    <source>
        <dbReference type="Proteomes" id="UP001139646"/>
    </source>
</evidence>
<comment type="caution">
    <text evidence="1">The sequence shown here is derived from an EMBL/GenBank/DDBJ whole genome shotgun (WGS) entry which is preliminary data.</text>
</comment>
<accession>A0ABS9X072</accession>
<gene>
    <name evidence="1" type="ORF">L3081_09325</name>
</gene>
<proteinExistence type="predicted"/>
<dbReference type="RefSeq" id="WP_242285126.1">
    <property type="nucleotide sequence ID" value="NZ_JAKKSL010000001.1"/>
</dbReference>
<organism evidence="1 2">
    <name type="scientific">Colwellia maritima</name>
    <dbReference type="NCBI Taxonomy" id="2912588"/>
    <lineage>
        <taxon>Bacteria</taxon>
        <taxon>Pseudomonadati</taxon>
        <taxon>Pseudomonadota</taxon>
        <taxon>Gammaproteobacteria</taxon>
        <taxon>Alteromonadales</taxon>
        <taxon>Colwelliaceae</taxon>
        <taxon>Colwellia</taxon>
    </lineage>
</organism>
<keyword evidence="2" id="KW-1185">Reference proteome</keyword>
<name>A0ABS9X072_9GAMM</name>
<reference evidence="1" key="1">
    <citation type="submission" date="2022-01" db="EMBL/GenBank/DDBJ databases">
        <title>Colwellia maritima, isolated from seawater.</title>
        <authorList>
            <person name="Kristyanto S."/>
            <person name="Jung J."/>
            <person name="Jeon C.O."/>
        </authorList>
    </citation>
    <scope>NUCLEOTIDE SEQUENCE</scope>
    <source>
        <strain evidence="1">MSW7</strain>
    </source>
</reference>
<protein>
    <submittedName>
        <fullName evidence="1">Uncharacterized protein</fullName>
    </submittedName>
</protein>
<dbReference type="EMBL" id="JAKKSL010000001">
    <property type="protein sequence ID" value="MCI2283554.1"/>
    <property type="molecule type" value="Genomic_DNA"/>
</dbReference>
<evidence type="ECO:0000313" key="1">
    <source>
        <dbReference type="EMBL" id="MCI2283554.1"/>
    </source>
</evidence>
<dbReference type="Proteomes" id="UP001139646">
    <property type="component" value="Unassembled WGS sequence"/>
</dbReference>